<dbReference type="AlphaFoldDB" id="A0AAE3ZIM0"/>
<evidence type="ECO:0000256" key="1">
    <source>
        <dbReference type="SAM" id="MobiDB-lite"/>
    </source>
</evidence>
<reference evidence="2" key="1">
    <citation type="submission" date="2023-07" db="EMBL/GenBank/DDBJ databases">
        <title>Sequencing the genomes of 1000 actinobacteria strains.</title>
        <authorList>
            <person name="Klenk H.-P."/>
        </authorList>
    </citation>
    <scope>NUCLEOTIDE SEQUENCE</scope>
    <source>
        <strain evidence="2">DSM 45977</strain>
    </source>
</reference>
<comment type="caution">
    <text evidence="2">The sequence shown here is derived from an EMBL/GenBank/DDBJ whole genome shotgun (WGS) entry which is preliminary data.</text>
</comment>
<feature type="region of interest" description="Disordered" evidence="1">
    <location>
        <begin position="69"/>
        <end position="89"/>
    </location>
</feature>
<keyword evidence="3" id="KW-1185">Reference proteome</keyword>
<accession>A0AAE3ZIM0</accession>
<gene>
    <name evidence="2" type="ORF">JOF55_003765</name>
</gene>
<name>A0AAE3ZIM0_9ACTN</name>
<protein>
    <submittedName>
        <fullName evidence="2">Uncharacterized protein</fullName>
    </submittedName>
</protein>
<dbReference type="EMBL" id="JAVDXW010000001">
    <property type="protein sequence ID" value="MDR7303584.1"/>
    <property type="molecule type" value="Genomic_DNA"/>
</dbReference>
<evidence type="ECO:0000313" key="3">
    <source>
        <dbReference type="Proteomes" id="UP001180845"/>
    </source>
</evidence>
<evidence type="ECO:0000313" key="2">
    <source>
        <dbReference type="EMBL" id="MDR7303584.1"/>
    </source>
</evidence>
<sequence length="89" mass="9736">MTRIRQSTAEAEQQYRDALFDFSTIDQLGEGERDTRGGGVAGLRYVTGNYRIDSTGLLCDRLDDPQVGLMEHDAPSSSGVTPAFRRPAA</sequence>
<organism evidence="2 3">
    <name type="scientific">Haloactinomyces albus</name>
    <dbReference type="NCBI Taxonomy" id="1352928"/>
    <lineage>
        <taxon>Bacteria</taxon>
        <taxon>Bacillati</taxon>
        <taxon>Actinomycetota</taxon>
        <taxon>Actinomycetes</taxon>
        <taxon>Actinopolysporales</taxon>
        <taxon>Actinopolysporaceae</taxon>
        <taxon>Haloactinomyces</taxon>
    </lineage>
</organism>
<proteinExistence type="predicted"/>
<dbReference type="Proteomes" id="UP001180845">
    <property type="component" value="Unassembled WGS sequence"/>
</dbReference>